<sequence>MRVVVSLSRRTEPYFHAEKLAELLLRRYPPERVHTVVVWTKFPATVLSKLHRVLSQYDQVYLHLTVTGFGGTVVEPGVPPAEKVLGSIPELISFLGDPRRLRLRPDPLATFRRGREVYSNLHLVPEIIRKAASLGVKSFSSSFMTLYPKVEERLKREGFSFIALGEEEKQYIWRHLEKVAQESGAKLFACCVPGLPKSRCIDGYLLTLLHPRKEPCRTNEAVGQRELCGCTHSVDLGWYTMKCPAGCLYCYGSPLRPRRNLTNIGDERLNYFEN</sequence>
<protein>
    <recommendedName>
        <fullName evidence="3">DUF1848 family protein</fullName>
    </recommendedName>
</protein>
<dbReference type="InterPro" id="IPR014998">
    <property type="entry name" value="DUF1848"/>
</dbReference>
<accession>C9R894</accession>
<dbReference type="Pfam" id="PF08902">
    <property type="entry name" value="DUF1848"/>
    <property type="match status" value="1"/>
</dbReference>
<dbReference type="STRING" id="429009.Adeg_1422"/>
<organism evidence="1 2">
    <name type="scientific">Ammonifex degensii (strain DSM 10501 / KC4)</name>
    <dbReference type="NCBI Taxonomy" id="429009"/>
    <lineage>
        <taxon>Bacteria</taxon>
        <taxon>Bacillati</taxon>
        <taxon>Bacillota</taxon>
        <taxon>Clostridia</taxon>
        <taxon>Thermoanaerobacterales</taxon>
        <taxon>Thermoanaerobacteraceae</taxon>
        <taxon>Ammonifex</taxon>
    </lineage>
</organism>
<keyword evidence="2" id="KW-1185">Reference proteome</keyword>
<reference evidence="1 2" key="1">
    <citation type="submission" date="2009-10" db="EMBL/GenBank/DDBJ databases">
        <title>Complete sequence of chromosome of Ammonifex degensii KC4.</title>
        <authorList>
            <consortium name="US DOE Joint Genome Institute"/>
            <person name="Kerfeld C."/>
            <person name="Goodner B."/>
            <person name="Huber H."/>
            <person name="Stetter K."/>
            <person name="Lucas S."/>
            <person name="Copeland A."/>
            <person name="Lapidus A."/>
            <person name="Glavina del Rio T."/>
            <person name="Dalin E."/>
            <person name="Tice H."/>
            <person name="Bruce D."/>
            <person name="Goodwin L."/>
            <person name="Pitluck S."/>
            <person name="Saunders E."/>
            <person name="Brettin T."/>
            <person name="Detter J.C."/>
            <person name="Han C."/>
            <person name="Larimer F."/>
            <person name="Land M."/>
            <person name="Hauser L."/>
            <person name="Kyrpides N."/>
            <person name="Ovchinnikova G."/>
            <person name="Richardson P."/>
        </authorList>
    </citation>
    <scope>NUCLEOTIDE SEQUENCE [LARGE SCALE GENOMIC DNA]</scope>
    <source>
        <strain evidence="2">DSM 10501 / KC4</strain>
    </source>
</reference>
<dbReference type="OrthoDB" id="9771212at2"/>
<evidence type="ECO:0008006" key="3">
    <source>
        <dbReference type="Google" id="ProtNLM"/>
    </source>
</evidence>
<dbReference type="Proteomes" id="UP000002620">
    <property type="component" value="Chromosome"/>
</dbReference>
<dbReference type="RefSeq" id="WP_015739400.1">
    <property type="nucleotide sequence ID" value="NC_013385.1"/>
</dbReference>
<dbReference type="KEGG" id="adg:Adeg_1422"/>
<gene>
    <name evidence="1" type="ordered locus">Adeg_1422</name>
</gene>
<proteinExistence type="predicted"/>
<dbReference type="HOGENOM" id="CLU_1136606_0_0_9"/>
<name>C9R894_AMMDK</name>
<dbReference type="EMBL" id="CP001785">
    <property type="protein sequence ID" value="ACX52523.1"/>
    <property type="molecule type" value="Genomic_DNA"/>
</dbReference>
<dbReference type="eggNOG" id="COG1533">
    <property type="taxonomic scope" value="Bacteria"/>
</dbReference>
<evidence type="ECO:0000313" key="1">
    <source>
        <dbReference type="EMBL" id="ACX52523.1"/>
    </source>
</evidence>
<dbReference type="AlphaFoldDB" id="C9R894"/>
<evidence type="ECO:0000313" key="2">
    <source>
        <dbReference type="Proteomes" id="UP000002620"/>
    </source>
</evidence>